<organism evidence="2 3">
    <name type="scientific">Aureibacter tunicatorum</name>
    <dbReference type="NCBI Taxonomy" id="866807"/>
    <lineage>
        <taxon>Bacteria</taxon>
        <taxon>Pseudomonadati</taxon>
        <taxon>Bacteroidota</taxon>
        <taxon>Cytophagia</taxon>
        <taxon>Cytophagales</taxon>
        <taxon>Persicobacteraceae</taxon>
        <taxon>Aureibacter</taxon>
    </lineage>
</organism>
<reference evidence="2" key="1">
    <citation type="submission" date="2023-07" db="EMBL/GenBank/DDBJ databases">
        <title>Genomic Encyclopedia of Type Strains, Phase IV (KMG-IV): sequencing the most valuable type-strain genomes for metagenomic binning, comparative biology and taxonomic classification.</title>
        <authorList>
            <person name="Goeker M."/>
        </authorList>
    </citation>
    <scope>NUCLEOTIDE SEQUENCE</scope>
    <source>
        <strain evidence="2">DSM 26174</strain>
    </source>
</reference>
<dbReference type="Gene3D" id="2.60.120.10">
    <property type="entry name" value="Jelly Rolls"/>
    <property type="match status" value="1"/>
</dbReference>
<protein>
    <submittedName>
        <fullName evidence="2">CRP-like cAMP-binding protein</fullName>
    </submittedName>
</protein>
<dbReference type="InterPro" id="IPR000595">
    <property type="entry name" value="cNMP-bd_dom"/>
</dbReference>
<evidence type="ECO:0000313" key="3">
    <source>
        <dbReference type="Proteomes" id="UP001185092"/>
    </source>
</evidence>
<keyword evidence="3" id="KW-1185">Reference proteome</keyword>
<feature type="domain" description="Cyclic nucleotide-binding" evidence="1">
    <location>
        <begin position="22"/>
        <end position="123"/>
    </location>
</feature>
<evidence type="ECO:0000259" key="1">
    <source>
        <dbReference type="PROSITE" id="PS50042"/>
    </source>
</evidence>
<evidence type="ECO:0000313" key="2">
    <source>
        <dbReference type="EMBL" id="MDR6241403.1"/>
    </source>
</evidence>
<dbReference type="Pfam" id="PF00027">
    <property type="entry name" value="cNMP_binding"/>
    <property type="match status" value="1"/>
</dbReference>
<dbReference type="Proteomes" id="UP001185092">
    <property type="component" value="Unassembled WGS sequence"/>
</dbReference>
<sequence>MRKPLDFFNLFVAGNENQFQRKQYKARELLLQEGEVSKYIYYIEKGVLRLWFNNQGKDVTFQFFIEGECLSSLESFRWGEPSMYSIETVEASEVLLMDKPTFKQLIESTQERKDAVEEHVYERMVCFQKLFLSRIKDSPQQRYETLLNEKPELIRRIPQHYLASYLGVTSVSLSRIRNRKA</sequence>
<name>A0AAE3XSP9_9BACT</name>
<comment type="caution">
    <text evidence="2">The sequence shown here is derived from an EMBL/GenBank/DDBJ whole genome shotgun (WGS) entry which is preliminary data.</text>
</comment>
<dbReference type="AlphaFoldDB" id="A0AAE3XSP9"/>
<dbReference type="CDD" id="cd00038">
    <property type="entry name" value="CAP_ED"/>
    <property type="match status" value="1"/>
</dbReference>
<accession>A0AAE3XSP9</accession>
<dbReference type="SUPFAM" id="SSF51206">
    <property type="entry name" value="cAMP-binding domain-like"/>
    <property type="match status" value="1"/>
</dbReference>
<proteinExistence type="predicted"/>
<dbReference type="PROSITE" id="PS50042">
    <property type="entry name" value="CNMP_BINDING_3"/>
    <property type="match status" value="1"/>
</dbReference>
<dbReference type="RefSeq" id="WP_309942133.1">
    <property type="nucleotide sequence ID" value="NZ_AP025306.1"/>
</dbReference>
<dbReference type="EMBL" id="JAVDQD010000008">
    <property type="protein sequence ID" value="MDR6241403.1"/>
    <property type="molecule type" value="Genomic_DNA"/>
</dbReference>
<dbReference type="InterPro" id="IPR014710">
    <property type="entry name" value="RmlC-like_jellyroll"/>
</dbReference>
<dbReference type="InterPro" id="IPR018490">
    <property type="entry name" value="cNMP-bd_dom_sf"/>
</dbReference>
<gene>
    <name evidence="2" type="ORF">HNQ88_004490</name>
</gene>